<protein>
    <recommendedName>
        <fullName evidence="11">Hexosyltransferase</fullName>
        <ecNumber evidence="11">2.4.1.-</ecNumber>
    </recommendedName>
</protein>
<organism evidence="13 15">
    <name type="scientific">Bursaphelenchus xylophilus</name>
    <name type="common">Pinewood nematode worm</name>
    <name type="synonym">Aphelenchoides xylophilus</name>
    <dbReference type="NCBI Taxonomy" id="6326"/>
    <lineage>
        <taxon>Eukaryota</taxon>
        <taxon>Metazoa</taxon>
        <taxon>Ecdysozoa</taxon>
        <taxon>Nematoda</taxon>
        <taxon>Chromadorea</taxon>
        <taxon>Rhabditida</taxon>
        <taxon>Tylenchina</taxon>
        <taxon>Tylenchomorpha</taxon>
        <taxon>Aphelenchoidea</taxon>
        <taxon>Aphelenchoididae</taxon>
        <taxon>Bursaphelenchus</taxon>
    </lineage>
</organism>
<keyword evidence="10" id="KW-0325">Glycoprotein</keyword>
<dbReference type="PANTHER" id="PTHR11214">
    <property type="entry name" value="BETA-1,3-N-ACETYLGLUCOSAMINYLTRANSFERASE"/>
    <property type="match status" value="1"/>
</dbReference>
<evidence type="ECO:0000256" key="4">
    <source>
        <dbReference type="ARBA" id="ARBA00022679"/>
    </source>
</evidence>
<keyword evidence="3 11" id="KW-0328">Glycosyltransferase</keyword>
<dbReference type="GO" id="GO:0016758">
    <property type="term" value="F:hexosyltransferase activity"/>
    <property type="evidence" value="ECO:0007669"/>
    <property type="project" value="InterPro"/>
</dbReference>
<gene>
    <name evidence="12" type="ORF">BXYJ_LOCUS12945</name>
</gene>
<keyword evidence="4" id="KW-0808">Transferase</keyword>
<dbReference type="Proteomes" id="UP000659654">
    <property type="component" value="Unassembled WGS sequence"/>
</dbReference>
<evidence type="ECO:0000256" key="5">
    <source>
        <dbReference type="ARBA" id="ARBA00022692"/>
    </source>
</evidence>
<keyword evidence="9" id="KW-0472">Membrane</keyword>
<dbReference type="eggNOG" id="KOG2287">
    <property type="taxonomic scope" value="Eukaryota"/>
</dbReference>
<reference evidence="15" key="1">
    <citation type="submission" date="2016-11" db="UniProtKB">
        <authorList>
            <consortium name="WormBaseParasite"/>
        </authorList>
    </citation>
    <scope>IDENTIFICATION</scope>
</reference>
<evidence type="ECO:0000313" key="13">
    <source>
        <dbReference type="Proteomes" id="UP000095284"/>
    </source>
</evidence>
<dbReference type="InterPro" id="IPR002659">
    <property type="entry name" value="Glyco_trans_31"/>
</dbReference>
<keyword evidence="8 11" id="KW-0333">Golgi apparatus</keyword>
<comment type="subcellular location">
    <subcellularLocation>
        <location evidence="1 11">Golgi apparatus membrane</location>
        <topology evidence="1 11">Single-pass type II membrane protein</topology>
    </subcellularLocation>
</comment>
<evidence type="ECO:0000256" key="7">
    <source>
        <dbReference type="ARBA" id="ARBA00022989"/>
    </source>
</evidence>
<dbReference type="Proteomes" id="UP000095284">
    <property type="component" value="Unplaced"/>
</dbReference>
<reference evidence="12" key="2">
    <citation type="submission" date="2020-09" db="EMBL/GenBank/DDBJ databases">
        <authorList>
            <person name="Kikuchi T."/>
        </authorList>
    </citation>
    <scope>NUCLEOTIDE SEQUENCE</scope>
    <source>
        <strain evidence="12">Ka4C1</strain>
    </source>
</reference>
<dbReference type="GO" id="GO:0000139">
    <property type="term" value="C:Golgi membrane"/>
    <property type="evidence" value="ECO:0007669"/>
    <property type="project" value="UniProtKB-SubCell"/>
</dbReference>
<evidence type="ECO:0000256" key="8">
    <source>
        <dbReference type="ARBA" id="ARBA00023034"/>
    </source>
</evidence>
<evidence type="ECO:0000256" key="6">
    <source>
        <dbReference type="ARBA" id="ARBA00022968"/>
    </source>
</evidence>
<comment type="similarity">
    <text evidence="2 11">Belongs to the glycosyltransferase 31 family.</text>
</comment>
<dbReference type="OrthoDB" id="6355886at2759"/>
<keyword evidence="14" id="KW-1185">Reference proteome</keyword>
<keyword evidence="6" id="KW-0735">Signal-anchor</keyword>
<dbReference type="FunFam" id="3.90.550.50:FF:000001">
    <property type="entry name" value="Hexosyltransferase"/>
    <property type="match status" value="1"/>
</dbReference>
<dbReference type="AlphaFoldDB" id="A0A1I7SUR0"/>
<dbReference type="WBParaSite" id="BXY_1678300.1">
    <property type="protein sequence ID" value="BXY_1678300.1"/>
    <property type="gene ID" value="BXY_1678300"/>
</dbReference>
<dbReference type="SMR" id="A0A1I7SUR0"/>
<evidence type="ECO:0000313" key="12">
    <source>
        <dbReference type="EMBL" id="CAD5232854.1"/>
    </source>
</evidence>
<evidence type="ECO:0000256" key="9">
    <source>
        <dbReference type="ARBA" id="ARBA00023136"/>
    </source>
</evidence>
<dbReference type="Pfam" id="PF01762">
    <property type="entry name" value="Galactosyl_T"/>
    <property type="match status" value="1"/>
</dbReference>
<dbReference type="EC" id="2.4.1.-" evidence="11"/>
<evidence type="ECO:0000256" key="2">
    <source>
        <dbReference type="ARBA" id="ARBA00008661"/>
    </source>
</evidence>
<evidence type="ECO:0000256" key="10">
    <source>
        <dbReference type="ARBA" id="ARBA00023180"/>
    </source>
</evidence>
<keyword evidence="7" id="KW-1133">Transmembrane helix</keyword>
<proteinExistence type="inferred from homology"/>
<dbReference type="GO" id="GO:0006493">
    <property type="term" value="P:protein O-linked glycosylation"/>
    <property type="evidence" value="ECO:0007669"/>
    <property type="project" value="TreeGrafter"/>
</dbReference>
<evidence type="ECO:0000256" key="11">
    <source>
        <dbReference type="RuleBase" id="RU363063"/>
    </source>
</evidence>
<dbReference type="Proteomes" id="UP000582659">
    <property type="component" value="Unassembled WGS sequence"/>
</dbReference>
<evidence type="ECO:0000256" key="1">
    <source>
        <dbReference type="ARBA" id="ARBA00004323"/>
    </source>
</evidence>
<evidence type="ECO:0000313" key="14">
    <source>
        <dbReference type="Proteomes" id="UP000659654"/>
    </source>
</evidence>
<dbReference type="PANTHER" id="PTHR11214:SF378">
    <property type="entry name" value="BETA-1,3-GALACTOSYLTRANSFERASE 4"/>
    <property type="match status" value="1"/>
</dbReference>
<evidence type="ECO:0000313" key="15">
    <source>
        <dbReference type="WBParaSite" id="BXY_1678300.1"/>
    </source>
</evidence>
<accession>A0A1I7SUR0</accession>
<dbReference type="EMBL" id="CAJFDI010000005">
    <property type="protein sequence ID" value="CAD5232854.1"/>
    <property type="molecule type" value="Genomic_DNA"/>
</dbReference>
<keyword evidence="5" id="KW-0812">Transmembrane</keyword>
<sequence length="334" mass="38630">MSTMEKRLNYLIVALGATLFCTILYVEYAYKPGTFHRKVAKQRIFIAKFKNRQFNYSIEEQKPGLCDGIDILILILSAPNKFDQRNAIRDTWLYEHDTPSSFLVRFLIGQPDNRSVELRIQKEQRQHKDIVRYNFTETYDLLPVKVHAAFSFFKTYCPQAKYLLKTDDDTVVDLDRLFHHSKSMYDKYYGLNKERFFCNVHYKKRPFRNKGSRYYVSKEVYPEPIYPDFCQGCSYMVTREAVGPVLSAVSSVNYIKLEDVLYSGIVRSKKNVSLVHSRTFGYSSIKATNKLQCGMNGVPLPTGLFGIPAKSMQSVYKELKNISCRADGGTTKKG</sequence>
<dbReference type="Gene3D" id="3.90.550.50">
    <property type="match status" value="1"/>
</dbReference>
<evidence type="ECO:0000256" key="3">
    <source>
        <dbReference type="ARBA" id="ARBA00022676"/>
    </source>
</evidence>
<dbReference type="EMBL" id="CAJFCV020000005">
    <property type="protein sequence ID" value="CAG9125937.1"/>
    <property type="molecule type" value="Genomic_DNA"/>
</dbReference>
<name>A0A1I7SUR0_BURXY</name>